<evidence type="ECO:0000313" key="6">
    <source>
        <dbReference type="Proteomes" id="UP000236743"/>
    </source>
</evidence>
<accession>A0A1H6CE35</accession>
<keyword evidence="2" id="KW-0808">Transferase</keyword>
<dbReference type="GO" id="GO:0008757">
    <property type="term" value="F:S-adenosylmethionine-dependent methyltransferase activity"/>
    <property type="evidence" value="ECO:0007669"/>
    <property type="project" value="InterPro"/>
</dbReference>
<organism evidence="5 6">
    <name type="scientific">Bosea lathyri</name>
    <dbReference type="NCBI Taxonomy" id="1036778"/>
    <lineage>
        <taxon>Bacteria</taxon>
        <taxon>Pseudomonadati</taxon>
        <taxon>Pseudomonadota</taxon>
        <taxon>Alphaproteobacteria</taxon>
        <taxon>Hyphomicrobiales</taxon>
        <taxon>Boseaceae</taxon>
        <taxon>Bosea</taxon>
    </lineage>
</organism>
<dbReference type="SUPFAM" id="SSF53335">
    <property type="entry name" value="S-adenosyl-L-methionine-dependent methyltransferases"/>
    <property type="match status" value="1"/>
</dbReference>
<evidence type="ECO:0000256" key="2">
    <source>
        <dbReference type="ARBA" id="ARBA00022679"/>
    </source>
</evidence>
<dbReference type="CDD" id="cd02440">
    <property type="entry name" value="AdoMet_MTases"/>
    <property type="match status" value="1"/>
</dbReference>
<reference evidence="5 6" key="1">
    <citation type="submission" date="2016-10" db="EMBL/GenBank/DDBJ databases">
        <authorList>
            <person name="de Groot N.N."/>
        </authorList>
    </citation>
    <scope>NUCLEOTIDE SEQUENCE [LARGE SCALE GENOMIC DNA]</scope>
    <source>
        <strain evidence="5 6">DSM 26656</strain>
    </source>
</reference>
<proteinExistence type="predicted"/>
<evidence type="ECO:0000256" key="1">
    <source>
        <dbReference type="ARBA" id="ARBA00022603"/>
    </source>
</evidence>
<feature type="domain" description="Methyltransferase type 11" evidence="4">
    <location>
        <begin position="29"/>
        <end position="122"/>
    </location>
</feature>
<dbReference type="AlphaFoldDB" id="A0A1H6CE35"/>
<evidence type="ECO:0000259" key="4">
    <source>
        <dbReference type="Pfam" id="PF08241"/>
    </source>
</evidence>
<dbReference type="RefSeq" id="WP_103874484.1">
    <property type="nucleotide sequence ID" value="NZ_FNUY01000010.1"/>
</dbReference>
<dbReference type="InterPro" id="IPR029063">
    <property type="entry name" value="SAM-dependent_MTases_sf"/>
</dbReference>
<keyword evidence="6" id="KW-1185">Reference proteome</keyword>
<dbReference type="GO" id="GO:0032259">
    <property type="term" value="P:methylation"/>
    <property type="evidence" value="ECO:0007669"/>
    <property type="project" value="UniProtKB-KW"/>
</dbReference>
<dbReference type="EMBL" id="FNUY01000010">
    <property type="protein sequence ID" value="SEG71251.1"/>
    <property type="molecule type" value="Genomic_DNA"/>
</dbReference>
<evidence type="ECO:0000256" key="3">
    <source>
        <dbReference type="ARBA" id="ARBA00022691"/>
    </source>
</evidence>
<evidence type="ECO:0000313" key="5">
    <source>
        <dbReference type="EMBL" id="SEG71251.1"/>
    </source>
</evidence>
<dbReference type="Gene3D" id="3.40.50.150">
    <property type="entry name" value="Vaccinia Virus protein VP39"/>
    <property type="match status" value="1"/>
</dbReference>
<gene>
    <name evidence="5" type="ORF">SAMN04488115_1109</name>
</gene>
<keyword evidence="3" id="KW-0949">S-adenosyl-L-methionine</keyword>
<protein>
    <submittedName>
        <fullName evidence="5">Pimeloyl-CoA biosynthesis protein BioC</fullName>
    </submittedName>
</protein>
<dbReference type="PANTHER" id="PTHR43464:SF19">
    <property type="entry name" value="UBIQUINONE BIOSYNTHESIS O-METHYLTRANSFERASE, MITOCHONDRIAL"/>
    <property type="match status" value="1"/>
</dbReference>
<dbReference type="Proteomes" id="UP000236743">
    <property type="component" value="Unassembled WGS sequence"/>
</dbReference>
<dbReference type="OrthoDB" id="9808140at2"/>
<dbReference type="InterPro" id="IPR013216">
    <property type="entry name" value="Methyltransf_11"/>
</dbReference>
<keyword evidence="1" id="KW-0489">Methyltransferase</keyword>
<name>A0A1H6CE35_9HYPH</name>
<dbReference type="Pfam" id="PF08241">
    <property type="entry name" value="Methyltransf_11"/>
    <property type="match status" value="1"/>
</dbReference>
<dbReference type="PANTHER" id="PTHR43464">
    <property type="entry name" value="METHYLTRANSFERASE"/>
    <property type="match status" value="1"/>
</dbReference>
<sequence>MADAVARPTGDTLGEIEAILSPLQGRRILDIGCGPGYLVKALAARGAVAAGIDPDEAALAKARLASPSADIRLGPAEALPFGDGAFEAAIFLNSLHHVPVASMTAALAEAVRVVGPGGTVIVVEPLAEGNFFAALVPVEDETEIRHAAQAAIGQALAAGALLLVREVEYDRAETYPDLEAFLARIVAADPERRPRLAQARPEVERRLNALAEHTAQGFLLRQPLRLHHMKAPG</sequence>